<evidence type="ECO:0000313" key="4">
    <source>
        <dbReference type="Proteomes" id="UP000307781"/>
    </source>
</evidence>
<dbReference type="Proteomes" id="UP000309885">
    <property type="component" value="Unassembled WGS sequence"/>
</dbReference>
<comment type="caution">
    <text evidence="2">The sequence shown here is derived from an EMBL/GenBank/DDBJ whole genome shotgun (WGS) entry which is preliminary data.</text>
</comment>
<name>A0A5R8LVI7_LACZE</name>
<keyword evidence="1" id="KW-0812">Transmembrane</keyword>
<evidence type="ECO:0000256" key="1">
    <source>
        <dbReference type="SAM" id="Phobius"/>
    </source>
</evidence>
<sequence length="109" mass="12557">MAKAQPFRLEATYTPISKRSCSRSKKMHPSIARRVRTRYHLVFYFAITVAFRNLITSGVSFRSVPAFTISGSLEVDLSYSVTGLSYCLKHTVCRKLCQRRFYSFLIADF</sequence>
<evidence type="ECO:0000313" key="3">
    <source>
        <dbReference type="EMBL" id="TLF42727.1"/>
    </source>
</evidence>
<accession>A0A5R8LVI7</accession>
<gene>
    <name evidence="3" type="ORF">FEI14_03650</name>
    <name evidence="2" type="ORF">FEI15_03360</name>
</gene>
<keyword evidence="1" id="KW-1133">Transmembrane helix</keyword>
<dbReference type="EMBL" id="VBWN01000002">
    <property type="protein sequence ID" value="TLF42727.1"/>
    <property type="molecule type" value="Genomic_DNA"/>
</dbReference>
<dbReference type="EMBL" id="VBWO01000002">
    <property type="protein sequence ID" value="TLF41266.1"/>
    <property type="molecule type" value="Genomic_DNA"/>
</dbReference>
<evidence type="ECO:0000313" key="2">
    <source>
        <dbReference type="EMBL" id="TLF41266.1"/>
    </source>
</evidence>
<evidence type="ECO:0000313" key="5">
    <source>
        <dbReference type="Proteomes" id="UP000309885"/>
    </source>
</evidence>
<keyword evidence="1" id="KW-0472">Membrane</keyword>
<dbReference type="Proteomes" id="UP000307781">
    <property type="component" value="Unassembled WGS sequence"/>
</dbReference>
<reference evidence="4 5" key="1">
    <citation type="submission" date="2019-05" db="EMBL/GenBank/DDBJ databases">
        <title>Genome-based reclassification of Lactobacillus casei as Lactobacillus casei subsp. casei. subsp.nov., description of Lactobacillus casei subsp. zeae subsp. nov., and emended description of Lactobacillus casei.</title>
        <authorList>
            <person name="Huang C.-H."/>
        </authorList>
    </citation>
    <scope>NUCLEOTIDE SEQUENCE [LARGE SCALE GENOMIC DNA]</scope>
    <source>
        <strain evidence="2 5">CRBIP24.44</strain>
        <strain evidence="3 4">CRBIP24.58</strain>
    </source>
</reference>
<proteinExistence type="predicted"/>
<dbReference type="NCBIfam" id="NF040509">
    <property type="entry name" value="Lacto_palin_RPT"/>
    <property type="match status" value="1"/>
</dbReference>
<feature type="transmembrane region" description="Helical" evidence="1">
    <location>
        <begin position="41"/>
        <end position="61"/>
    </location>
</feature>
<organism evidence="2 5">
    <name type="scientific">Lacticaseibacillus zeae</name>
    <name type="common">Lactobacillus zeae</name>
    <dbReference type="NCBI Taxonomy" id="57037"/>
    <lineage>
        <taxon>Bacteria</taxon>
        <taxon>Bacillati</taxon>
        <taxon>Bacillota</taxon>
        <taxon>Bacilli</taxon>
        <taxon>Lactobacillales</taxon>
        <taxon>Lactobacillaceae</taxon>
        <taxon>Lacticaseibacillus</taxon>
    </lineage>
</organism>
<dbReference type="AlphaFoldDB" id="A0A5R8LVI7"/>
<protein>
    <submittedName>
        <fullName evidence="2">Uncharacterized protein</fullName>
    </submittedName>
</protein>